<keyword evidence="5 8" id="KW-1133">Transmembrane helix</keyword>
<evidence type="ECO:0000313" key="11">
    <source>
        <dbReference type="EMBL" id="GBG78517.1"/>
    </source>
</evidence>
<dbReference type="Pfam" id="PF03094">
    <property type="entry name" value="Mlo"/>
    <property type="match status" value="1"/>
</dbReference>
<keyword evidence="8" id="KW-0112">Calmodulin-binding</keyword>
<evidence type="ECO:0000256" key="3">
    <source>
        <dbReference type="ARBA" id="ARBA00022692"/>
    </source>
</evidence>
<evidence type="ECO:0000256" key="2">
    <source>
        <dbReference type="ARBA" id="ARBA00006574"/>
    </source>
</evidence>
<dbReference type="Proteomes" id="UP000265515">
    <property type="component" value="Unassembled WGS sequence"/>
</dbReference>
<feature type="transmembrane region" description="Helical" evidence="10">
    <location>
        <begin position="309"/>
        <end position="330"/>
    </location>
</feature>
<dbReference type="OrthoDB" id="1388414at2759"/>
<dbReference type="PANTHER" id="PTHR31942">
    <property type="entry name" value="MLO-LIKE PROTEIN 1"/>
    <property type="match status" value="1"/>
</dbReference>
<comment type="caution">
    <text evidence="11">The sequence shown here is derived from an EMBL/GenBank/DDBJ whole genome shotgun (WGS) entry which is preliminary data.</text>
</comment>
<evidence type="ECO:0000313" key="12">
    <source>
        <dbReference type="Proteomes" id="UP000265515"/>
    </source>
</evidence>
<evidence type="ECO:0000256" key="9">
    <source>
        <dbReference type="SAM" id="MobiDB-lite"/>
    </source>
</evidence>
<accession>A0A388L893</accession>
<feature type="transmembrane region" description="Helical" evidence="10">
    <location>
        <begin position="368"/>
        <end position="388"/>
    </location>
</feature>
<keyword evidence="4 8" id="KW-0611">Plant defense</keyword>
<feature type="region of interest" description="Disordered" evidence="9">
    <location>
        <begin position="462"/>
        <end position="483"/>
    </location>
</feature>
<comment type="function">
    <text evidence="8">May be involved in modulation of pathogen defense and leaf cell death.</text>
</comment>
<reference evidence="11 12" key="1">
    <citation type="journal article" date="2018" name="Cell">
        <title>The Chara Genome: Secondary Complexity and Implications for Plant Terrestrialization.</title>
        <authorList>
            <person name="Nishiyama T."/>
            <person name="Sakayama H."/>
            <person name="Vries J.D."/>
            <person name="Buschmann H."/>
            <person name="Saint-Marcoux D."/>
            <person name="Ullrich K.K."/>
            <person name="Haas F.B."/>
            <person name="Vanderstraeten L."/>
            <person name="Becker D."/>
            <person name="Lang D."/>
            <person name="Vosolsobe S."/>
            <person name="Rombauts S."/>
            <person name="Wilhelmsson P.K.I."/>
            <person name="Janitza P."/>
            <person name="Kern R."/>
            <person name="Heyl A."/>
            <person name="Rumpler F."/>
            <person name="Villalobos L.I.A.C."/>
            <person name="Clay J.M."/>
            <person name="Skokan R."/>
            <person name="Toyoda A."/>
            <person name="Suzuki Y."/>
            <person name="Kagoshima H."/>
            <person name="Schijlen E."/>
            <person name="Tajeshwar N."/>
            <person name="Catarino B."/>
            <person name="Hetherington A.J."/>
            <person name="Saltykova A."/>
            <person name="Bonnot C."/>
            <person name="Breuninger H."/>
            <person name="Symeonidi A."/>
            <person name="Radhakrishnan G.V."/>
            <person name="Van Nieuwerburgh F."/>
            <person name="Deforce D."/>
            <person name="Chang C."/>
            <person name="Karol K.G."/>
            <person name="Hedrich R."/>
            <person name="Ulvskov P."/>
            <person name="Glockner G."/>
            <person name="Delwiche C.F."/>
            <person name="Petrasek J."/>
            <person name="Van de Peer Y."/>
            <person name="Friml J."/>
            <person name="Beilby M."/>
            <person name="Dolan L."/>
            <person name="Kohara Y."/>
            <person name="Sugano S."/>
            <person name="Fujiyama A."/>
            <person name="Delaux P.-M."/>
            <person name="Quint M."/>
            <person name="TheiBen G."/>
            <person name="Hagemann M."/>
            <person name="Harholt J."/>
            <person name="Dunand C."/>
            <person name="Zachgo S."/>
            <person name="Langdale J."/>
            <person name="Maumus F."/>
            <person name="Straeten D.V.D."/>
            <person name="Gould S.B."/>
            <person name="Rensing S.A."/>
        </authorList>
    </citation>
    <scope>NUCLEOTIDE SEQUENCE [LARGE SCALE GENOMIC DNA]</scope>
    <source>
        <strain evidence="11 12">S276</strain>
    </source>
</reference>
<dbReference type="OMA" id="MMKPATR"/>
<dbReference type="InterPro" id="IPR004326">
    <property type="entry name" value="Mlo"/>
</dbReference>
<sequence>MAGDYGGAKPKNLELTPTYRVAIVVFVFVAISLAFEKGLHHLAMSMKKRKKKGLYKAVEVVKDELMLLGFISLILTIFQGDIAKRCVRKADNFDWLPCTKKQAEKLYYKYYGGDTESTSAPTTPAGRHLLATPSGDTCAPGHEPFMSYDAMHYVHYFIFILAIVQVVFSSIVFVMSFLRIRMWRNREEYAQAHAAELEAMSQEERLRWAGLKEHRSVLYAVDEKACCPTATFWLSSFCMLFFRSVYRENYQSLRLLFISKHNLPLKFDFHEFLTQSLEEDFAKIVGLSVPMWVILMLVILTNVGGANLYLWSQLASVFFLIVVGTHLLGIMRTLTRESSTGTGHFVAMDPRPTDELFWFSKPSLVRHALHYILFLNCIDISSLIFFWWKFGLDSCLLGERKKSVVRITFSLVICIVILHLCAYVILPIYALVSQMGSEFRGKLLSDKMEQAVTSWMRTAKSKAVAGQQRSDAGTPPATAPLRPRQLEISTLLSPAAPRSMARDGDKV</sequence>
<comment type="domain">
    <text evidence="8">The C-terminus contains a calmodulin-binding domain, which binds calmodulin in a calcium-dependent fashion.</text>
</comment>
<evidence type="ECO:0000256" key="5">
    <source>
        <dbReference type="ARBA" id="ARBA00022989"/>
    </source>
</evidence>
<name>A0A388L893_CHABU</name>
<proteinExistence type="inferred from homology"/>
<keyword evidence="12" id="KW-1185">Reference proteome</keyword>
<dbReference type="STRING" id="69332.A0A388L893"/>
<feature type="transmembrane region" description="Helical" evidence="10">
    <location>
        <begin position="153"/>
        <end position="178"/>
    </location>
</feature>
<dbReference type="GO" id="GO:0006952">
    <property type="term" value="P:defense response"/>
    <property type="evidence" value="ECO:0007669"/>
    <property type="project" value="UniProtKB-KW"/>
</dbReference>
<feature type="transmembrane region" description="Helical" evidence="10">
    <location>
        <begin position="60"/>
        <end position="78"/>
    </location>
</feature>
<protein>
    <recommendedName>
        <fullName evidence="8">MLO-like protein</fullName>
    </recommendedName>
</protein>
<feature type="transmembrane region" description="Helical" evidence="10">
    <location>
        <begin position="19"/>
        <end position="39"/>
    </location>
</feature>
<evidence type="ECO:0000256" key="10">
    <source>
        <dbReference type="SAM" id="Phobius"/>
    </source>
</evidence>
<evidence type="ECO:0000256" key="1">
    <source>
        <dbReference type="ARBA" id="ARBA00004141"/>
    </source>
</evidence>
<dbReference type="GO" id="GO:0005516">
    <property type="term" value="F:calmodulin binding"/>
    <property type="evidence" value="ECO:0007669"/>
    <property type="project" value="UniProtKB-KW"/>
</dbReference>
<evidence type="ECO:0000256" key="6">
    <source>
        <dbReference type="ARBA" id="ARBA00023136"/>
    </source>
</evidence>
<dbReference type="AlphaFoldDB" id="A0A388L893"/>
<keyword evidence="3 8" id="KW-0812">Transmembrane</keyword>
<comment type="subcellular location">
    <subcellularLocation>
        <location evidence="1 8">Membrane</location>
        <topology evidence="1 8">Multi-pass membrane protein</topology>
    </subcellularLocation>
</comment>
<dbReference type="Gramene" id="GBG78517">
    <property type="protein sequence ID" value="GBG78517"/>
    <property type="gene ID" value="CBR_g27742"/>
</dbReference>
<dbReference type="PANTHER" id="PTHR31942:SF52">
    <property type="entry name" value="MLO-LIKE PROTEIN 1"/>
    <property type="match status" value="1"/>
</dbReference>
<evidence type="ECO:0000256" key="8">
    <source>
        <dbReference type="RuleBase" id="RU280816"/>
    </source>
</evidence>
<gene>
    <name evidence="8" type="primary">MLO</name>
    <name evidence="11" type="ORF">CBR_g27742</name>
</gene>
<feature type="transmembrane region" description="Helical" evidence="10">
    <location>
        <begin position="284"/>
        <end position="303"/>
    </location>
</feature>
<organism evidence="11 12">
    <name type="scientific">Chara braunii</name>
    <name type="common">Braun's stonewort</name>
    <dbReference type="NCBI Taxonomy" id="69332"/>
    <lineage>
        <taxon>Eukaryota</taxon>
        <taxon>Viridiplantae</taxon>
        <taxon>Streptophyta</taxon>
        <taxon>Charophyceae</taxon>
        <taxon>Charales</taxon>
        <taxon>Characeae</taxon>
        <taxon>Chara</taxon>
    </lineage>
</organism>
<feature type="transmembrane region" description="Helical" evidence="10">
    <location>
        <begin position="408"/>
        <end position="432"/>
    </location>
</feature>
<comment type="similarity">
    <text evidence="2 8">Belongs to the MLO family.</text>
</comment>
<keyword evidence="7 8" id="KW-0568">Pathogenesis-related protein</keyword>
<evidence type="ECO:0000256" key="4">
    <source>
        <dbReference type="ARBA" id="ARBA00022821"/>
    </source>
</evidence>
<evidence type="ECO:0000256" key="7">
    <source>
        <dbReference type="ARBA" id="ARBA00023265"/>
    </source>
</evidence>
<dbReference type="EMBL" id="BFEA01000297">
    <property type="protein sequence ID" value="GBG78517.1"/>
    <property type="molecule type" value="Genomic_DNA"/>
</dbReference>
<dbReference type="GO" id="GO:0016020">
    <property type="term" value="C:membrane"/>
    <property type="evidence" value="ECO:0007669"/>
    <property type="project" value="UniProtKB-SubCell"/>
</dbReference>
<keyword evidence="6 8" id="KW-0472">Membrane</keyword>